<feature type="transmembrane region" description="Helical" evidence="1">
    <location>
        <begin position="391"/>
        <end position="416"/>
    </location>
</feature>
<dbReference type="EMBL" id="JBHSAY010000006">
    <property type="protein sequence ID" value="MFC4131324.1"/>
    <property type="molecule type" value="Genomic_DNA"/>
</dbReference>
<feature type="transmembrane region" description="Helical" evidence="1">
    <location>
        <begin position="294"/>
        <end position="312"/>
    </location>
</feature>
<keyword evidence="1" id="KW-0812">Transmembrane</keyword>
<feature type="transmembrane region" description="Helical" evidence="1">
    <location>
        <begin position="154"/>
        <end position="177"/>
    </location>
</feature>
<feature type="transmembrane region" description="Helical" evidence="1">
    <location>
        <begin position="428"/>
        <end position="450"/>
    </location>
</feature>
<dbReference type="RefSeq" id="WP_253754750.1">
    <property type="nucleotide sequence ID" value="NZ_JAMZDZ010000001.1"/>
</dbReference>
<name>A0ABV8LNH2_9ACTN</name>
<organism evidence="2 3">
    <name type="scientific">Hamadaea flava</name>
    <dbReference type="NCBI Taxonomy" id="1742688"/>
    <lineage>
        <taxon>Bacteria</taxon>
        <taxon>Bacillati</taxon>
        <taxon>Actinomycetota</taxon>
        <taxon>Actinomycetes</taxon>
        <taxon>Micromonosporales</taxon>
        <taxon>Micromonosporaceae</taxon>
        <taxon>Hamadaea</taxon>
    </lineage>
</organism>
<evidence type="ECO:0000256" key="1">
    <source>
        <dbReference type="SAM" id="Phobius"/>
    </source>
</evidence>
<dbReference type="Proteomes" id="UP001595816">
    <property type="component" value="Unassembled WGS sequence"/>
</dbReference>
<reference evidence="3" key="1">
    <citation type="journal article" date="2019" name="Int. J. Syst. Evol. Microbiol.">
        <title>The Global Catalogue of Microorganisms (GCM) 10K type strain sequencing project: providing services to taxonomists for standard genome sequencing and annotation.</title>
        <authorList>
            <consortium name="The Broad Institute Genomics Platform"/>
            <consortium name="The Broad Institute Genome Sequencing Center for Infectious Disease"/>
            <person name="Wu L."/>
            <person name="Ma J."/>
        </authorList>
    </citation>
    <scope>NUCLEOTIDE SEQUENCE [LARGE SCALE GENOMIC DNA]</scope>
    <source>
        <strain evidence="3">CGMCC 4.7289</strain>
    </source>
</reference>
<feature type="transmembrane region" description="Helical" evidence="1">
    <location>
        <begin position="189"/>
        <end position="205"/>
    </location>
</feature>
<feature type="transmembrane region" description="Helical" evidence="1">
    <location>
        <begin position="80"/>
        <end position="102"/>
    </location>
</feature>
<accession>A0ABV8LNH2</accession>
<protein>
    <submittedName>
        <fullName evidence="2">ABC transporter permease</fullName>
    </submittedName>
</protein>
<proteinExistence type="predicted"/>
<feature type="transmembrane region" description="Helical" evidence="1">
    <location>
        <begin position="332"/>
        <end position="356"/>
    </location>
</feature>
<feature type="transmembrane region" description="Helical" evidence="1">
    <location>
        <begin position="123"/>
        <end position="148"/>
    </location>
</feature>
<keyword evidence="1" id="KW-1133">Transmembrane helix</keyword>
<feature type="transmembrane region" description="Helical" evidence="1">
    <location>
        <begin position="20"/>
        <end position="40"/>
    </location>
</feature>
<keyword evidence="1" id="KW-0472">Membrane</keyword>
<feature type="transmembrane region" description="Helical" evidence="1">
    <location>
        <begin position="504"/>
        <end position="523"/>
    </location>
</feature>
<sequence length="529" mass="54644">MSALAGTGQLLRLALRRDRIILPLWVVLLALFPASVAGSFKALYPDPVELAKFAKSMIASPSITGFYGPIFAPNLGQLSAWRSGILVIIAALAVGLTVIRHTRNEEEQGRRELLGATVVGRPAQLAAALLLAFGASAVIGVLAALGLASAAPGVGAWAFGLEYAVLCAFFGAVAGLAAQLTQSARTARWIFGAVLGGSFLLRAAGDADGDENSVLSWISPIGFAQRIRPYAGERWWIGVVLIGVTVALGLWAYQLAGSRDIDAGLVAPRPGPPRAGRSLSSPLGLAWRLQRGGLIGWLIGFAVISGVLGSAATTASDALKDSPELAEMFQRLGGATALGDLFMVTLISITAIAAAGQGIQAAVRARTEETTGRLEPILATAVGRSRWNAGYVLFALAGPAVSMLVVGLVGGLSYGGSAGDVAGQLPRIVGAALVALPAIWLTVAIVLALFGFAPKLVGAGWVLLAAFLLLGQLGAVLRLSQWALDLSPFTHVPHLPGGALTWPPLIWLFVLSVALTVAGFAGFRRRDIG</sequence>
<feature type="transmembrane region" description="Helical" evidence="1">
    <location>
        <begin position="235"/>
        <end position="253"/>
    </location>
</feature>
<keyword evidence="3" id="KW-1185">Reference proteome</keyword>
<gene>
    <name evidence="2" type="ORF">ACFOZ4_11990</name>
</gene>
<comment type="caution">
    <text evidence="2">The sequence shown here is derived from an EMBL/GenBank/DDBJ whole genome shotgun (WGS) entry which is preliminary data.</text>
</comment>
<evidence type="ECO:0000313" key="2">
    <source>
        <dbReference type="EMBL" id="MFC4131324.1"/>
    </source>
</evidence>
<feature type="transmembrane region" description="Helical" evidence="1">
    <location>
        <begin position="462"/>
        <end position="484"/>
    </location>
</feature>
<evidence type="ECO:0000313" key="3">
    <source>
        <dbReference type="Proteomes" id="UP001595816"/>
    </source>
</evidence>